<reference evidence="2" key="2">
    <citation type="journal article" date="2024" name="Plant">
        <title>Genomic evolution and insights into agronomic trait innovations of Sesamum species.</title>
        <authorList>
            <person name="Miao H."/>
            <person name="Wang L."/>
            <person name="Qu L."/>
            <person name="Liu H."/>
            <person name="Sun Y."/>
            <person name="Le M."/>
            <person name="Wang Q."/>
            <person name="Wei S."/>
            <person name="Zheng Y."/>
            <person name="Lin W."/>
            <person name="Duan Y."/>
            <person name="Cao H."/>
            <person name="Xiong S."/>
            <person name="Wang X."/>
            <person name="Wei L."/>
            <person name="Li C."/>
            <person name="Ma Q."/>
            <person name="Ju M."/>
            <person name="Zhao R."/>
            <person name="Li G."/>
            <person name="Mu C."/>
            <person name="Tian Q."/>
            <person name="Mei H."/>
            <person name="Zhang T."/>
            <person name="Gao T."/>
            <person name="Zhang H."/>
        </authorList>
    </citation>
    <scope>NUCLEOTIDE SEQUENCE</scope>
    <source>
        <strain evidence="2">KEN1</strain>
    </source>
</reference>
<dbReference type="EMBL" id="JACGWN010000001">
    <property type="protein sequence ID" value="KAL0462148.1"/>
    <property type="molecule type" value="Genomic_DNA"/>
</dbReference>
<accession>A0AAW2Y8L2</accession>
<evidence type="ECO:0000259" key="1">
    <source>
        <dbReference type="Pfam" id="PF13966"/>
    </source>
</evidence>
<reference evidence="2" key="1">
    <citation type="submission" date="2020-06" db="EMBL/GenBank/DDBJ databases">
        <authorList>
            <person name="Li T."/>
            <person name="Hu X."/>
            <person name="Zhang T."/>
            <person name="Song X."/>
            <person name="Zhang H."/>
            <person name="Dai N."/>
            <person name="Sheng W."/>
            <person name="Hou X."/>
            <person name="Wei L."/>
        </authorList>
    </citation>
    <scope>NUCLEOTIDE SEQUENCE</scope>
    <source>
        <strain evidence="2">KEN1</strain>
        <tissue evidence="2">Leaf</tissue>
    </source>
</reference>
<organism evidence="2">
    <name type="scientific">Sesamum latifolium</name>
    <dbReference type="NCBI Taxonomy" id="2727402"/>
    <lineage>
        <taxon>Eukaryota</taxon>
        <taxon>Viridiplantae</taxon>
        <taxon>Streptophyta</taxon>
        <taxon>Embryophyta</taxon>
        <taxon>Tracheophyta</taxon>
        <taxon>Spermatophyta</taxon>
        <taxon>Magnoliopsida</taxon>
        <taxon>eudicotyledons</taxon>
        <taxon>Gunneridae</taxon>
        <taxon>Pentapetalae</taxon>
        <taxon>asterids</taxon>
        <taxon>lamiids</taxon>
        <taxon>Lamiales</taxon>
        <taxon>Pedaliaceae</taxon>
        <taxon>Sesamum</taxon>
    </lineage>
</organism>
<sequence length="177" mass="20208">MLLWLLSLTRFHGDMSIIDALFDIQDRDCILGIPLGRIDQPDTPCWHFSQNGLFSVKSAYSITREINNPDSTTSHNRSHRSVYVSIWYADVPPKIRLFAWKLAQDALPIGQNLSKQLGNMKVACSFCGDSNESVSHTFIHCHFARQEPIKYGKFLNQSPSDFNLSIQLHHFIQGRNC</sequence>
<dbReference type="AlphaFoldDB" id="A0AAW2Y8L2"/>
<evidence type="ECO:0000313" key="2">
    <source>
        <dbReference type="EMBL" id="KAL0462148.1"/>
    </source>
</evidence>
<feature type="domain" description="Reverse transcriptase zinc-binding" evidence="1">
    <location>
        <begin position="54"/>
        <end position="146"/>
    </location>
</feature>
<proteinExistence type="predicted"/>
<protein>
    <recommendedName>
        <fullName evidence="1">Reverse transcriptase zinc-binding domain-containing protein</fullName>
    </recommendedName>
</protein>
<dbReference type="Pfam" id="PF13966">
    <property type="entry name" value="zf-RVT"/>
    <property type="match status" value="1"/>
</dbReference>
<comment type="caution">
    <text evidence="2">The sequence shown here is derived from an EMBL/GenBank/DDBJ whole genome shotgun (WGS) entry which is preliminary data.</text>
</comment>
<gene>
    <name evidence="2" type="ORF">Slati_0102400</name>
</gene>
<dbReference type="InterPro" id="IPR026960">
    <property type="entry name" value="RVT-Znf"/>
</dbReference>
<name>A0AAW2Y8L2_9LAMI</name>